<organism evidence="5 6">
    <name type="scientific">Mycoplasmopsis bovis (strain ATCC 25523 / DSM 22781 / NCTC 10131 / PG45)</name>
    <name type="common">Mycoplasma bovis</name>
    <dbReference type="NCBI Taxonomy" id="289397"/>
    <lineage>
        <taxon>Bacteria</taxon>
        <taxon>Bacillati</taxon>
        <taxon>Mycoplasmatota</taxon>
        <taxon>Mycoplasmoidales</taxon>
        <taxon>Metamycoplasmataceae</taxon>
        <taxon>Mycoplasmopsis</taxon>
    </lineage>
</organism>
<dbReference type="SMART" id="SM00245">
    <property type="entry name" value="TSPc"/>
    <property type="match status" value="1"/>
</dbReference>
<dbReference type="GO" id="GO:0030288">
    <property type="term" value="C:outer membrane-bounded periplasmic space"/>
    <property type="evidence" value="ECO:0007669"/>
    <property type="project" value="TreeGrafter"/>
</dbReference>
<dbReference type="PANTHER" id="PTHR32060:SF30">
    <property type="entry name" value="CARBOXY-TERMINAL PROCESSING PROTEASE CTPA"/>
    <property type="match status" value="1"/>
</dbReference>
<feature type="region of interest" description="Disordered" evidence="1">
    <location>
        <begin position="544"/>
        <end position="585"/>
    </location>
</feature>
<dbReference type="EMBL" id="CP002188">
    <property type="protein sequence ID" value="ADR24936.1"/>
    <property type="molecule type" value="Genomic_DNA"/>
</dbReference>
<reference evidence="5 6" key="1">
    <citation type="journal article" date="2011" name="Infect. Immun.">
        <title>Complete genome sequence of Mycoplasma bovis type strain PG45 (ATCC 25523).</title>
        <authorList>
            <person name="Wise K.S."/>
            <person name="Calcutt M.J."/>
            <person name="Foecking M.F."/>
            <person name="Roske K."/>
            <person name="Madupu R."/>
            <person name="Methe B.A."/>
        </authorList>
    </citation>
    <scope>NUCLEOTIDE SEQUENCE [LARGE SCALE GENOMIC DNA]</scope>
    <source>
        <strain evidence="6">ATCC 25523 / DSM 22781 / NCTC 10131 / PG45</strain>
    </source>
</reference>
<evidence type="ECO:0000313" key="6">
    <source>
        <dbReference type="Proteomes" id="UP000008713"/>
    </source>
</evidence>
<keyword evidence="2" id="KW-0472">Membrane</keyword>
<dbReference type="GO" id="GO:0008236">
    <property type="term" value="F:serine-type peptidase activity"/>
    <property type="evidence" value="ECO:0007669"/>
    <property type="project" value="InterPro"/>
</dbReference>
<dbReference type="GO" id="GO:0006508">
    <property type="term" value="P:proteolysis"/>
    <property type="evidence" value="ECO:0007669"/>
    <property type="project" value="InterPro"/>
</dbReference>
<name>A0A454APD8_MYCBG</name>
<evidence type="ECO:0000259" key="4">
    <source>
        <dbReference type="SMART" id="SM00245"/>
    </source>
</evidence>
<dbReference type="KEGG" id="mbv:MBOVPG45_0232"/>
<protein>
    <submittedName>
        <fullName evidence="5">Putative membrane protein (S41B peptidase family)</fullName>
    </submittedName>
</protein>
<dbReference type="CDD" id="cd06567">
    <property type="entry name" value="Peptidase_S41"/>
    <property type="match status" value="1"/>
</dbReference>
<dbReference type="Proteomes" id="UP000008713">
    <property type="component" value="Chromosome"/>
</dbReference>
<keyword evidence="2" id="KW-0812">Transmembrane</keyword>
<dbReference type="OrthoDB" id="394301at2"/>
<dbReference type="GO" id="GO:0004175">
    <property type="term" value="F:endopeptidase activity"/>
    <property type="evidence" value="ECO:0007669"/>
    <property type="project" value="TreeGrafter"/>
</dbReference>
<feature type="signal peptide" evidence="3">
    <location>
        <begin position="1"/>
        <end position="23"/>
    </location>
</feature>
<dbReference type="RefSeq" id="WP_013456166.1">
    <property type="nucleotide sequence ID" value="NC_014760.1"/>
</dbReference>
<evidence type="ECO:0000256" key="1">
    <source>
        <dbReference type="SAM" id="MobiDB-lite"/>
    </source>
</evidence>
<dbReference type="SUPFAM" id="SSF52096">
    <property type="entry name" value="ClpP/crotonase"/>
    <property type="match status" value="1"/>
</dbReference>
<sequence>MKIKKLKSLFIASCTIAPLISLSATSNINSDTSVSSKLKEFDLILLARELNREPKQAKVKMYLHNDVAYIGIQEFLKTISKVVKNENINFSFNGDKVVLTYKTATDSSNPLTLTVDYTKQKIFVSNYKFFVEILRNFERGEEKLDIDFLKSENKNSILNFEYDLKKYNIEILKDGVDLYLPQVLLNQVFLNESNIQTYFNGEVLNIFKFAESLQGSGPIWLKKSDKNNNKAIPEGLRKFQYQYFPFLLDHYYGIKLSDNSSYINFLKKYEADILSSNDKHYLATKQIIKDLDDLHSAFILDGYFDKSDNILKLFPQNRERVHKHLQLQNKLASVYFKNNYEYTNVYTPDSQTSVISFKKFEEDSAMHIEKALKEAKSKGVKNIIFNVTLNGGGYIGAAYEIMGFLTDKPFKVWTYNPLSGEKKIEIIKSKKPKYNFNYFVLTAPVSFSAGNIFPQLVRDNNLGKIIGYDTFGGSSAIGYYILPTGDIIQLSSNTVFTNKNFETTEFGVKPDYPFDENIETGAKNLYDLKYLQDFIKNISKKEIDKPSKPINKPEPNPNLEPKPVPDKKPVPAPNANSSSPKFNFDNDNTMILVPENSFTPDAVDKNNGIRNKAGLIAGISVGVASGVAVLSTMTYFLVKRFRK</sequence>
<dbReference type="Gene3D" id="3.90.226.10">
    <property type="entry name" value="2-enoyl-CoA Hydratase, Chain A, domain 1"/>
    <property type="match status" value="1"/>
</dbReference>
<keyword evidence="3" id="KW-0732">Signal</keyword>
<proteinExistence type="predicted"/>
<dbReference type="InterPro" id="IPR005151">
    <property type="entry name" value="Tail-specific_protease"/>
</dbReference>
<dbReference type="GeneID" id="31507589"/>
<evidence type="ECO:0000256" key="2">
    <source>
        <dbReference type="SAM" id="Phobius"/>
    </source>
</evidence>
<dbReference type="PANTHER" id="PTHR32060">
    <property type="entry name" value="TAIL-SPECIFIC PROTEASE"/>
    <property type="match status" value="1"/>
</dbReference>
<evidence type="ECO:0000256" key="3">
    <source>
        <dbReference type="SAM" id="SignalP"/>
    </source>
</evidence>
<dbReference type="AlphaFoldDB" id="A0A454APD8"/>
<feature type="domain" description="Tail specific protease" evidence="4">
    <location>
        <begin position="317"/>
        <end position="515"/>
    </location>
</feature>
<dbReference type="GO" id="GO:0007165">
    <property type="term" value="P:signal transduction"/>
    <property type="evidence" value="ECO:0007669"/>
    <property type="project" value="TreeGrafter"/>
</dbReference>
<keyword evidence="2" id="KW-1133">Transmembrane helix</keyword>
<accession>A0A454APD8</accession>
<dbReference type="Pfam" id="PF03572">
    <property type="entry name" value="Peptidase_S41"/>
    <property type="match status" value="1"/>
</dbReference>
<dbReference type="InterPro" id="IPR029045">
    <property type="entry name" value="ClpP/crotonase-like_dom_sf"/>
</dbReference>
<feature type="transmembrane region" description="Helical" evidence="2">
    <location>
        <begin position="615"/>
        <end position="638"/>
    </location>
</feature>
<feature type="compositionally biased region" description="Pro residues" evidence="1">
    <location>
        <begin position="552"/>
        <end position="562"/>
    </location>
</feature>
<evidence type="ECO:0000313" key="5">
    <source>
        <dbReference type="EMBL" id="ADR24936.1"/>
    </source>
</evidence>
<feature type="chain" id="PRO_5019354232" evidence="3">
    <location>
        <begin position="24"/>
        <end position="643"/>
    </location>
</feature>
<gene>
    <name evidence="5" type="ordered locus">MBOVPG45_0232</name>
</gene>